<dbReference type="InterPro" id="IPR052571">
    <property type="entry name" value="Mt_RNA_Methyltransferase"/>
</dbReference>
<feature type="compositionally biased region" description="Basic and acidic residues" evidence="5">
    <location>
        <begin position="309"/>
        <end position="322"/>
    </location>
</feature>
<evidence type="ECO:0000256" key="3">
    <source>
        <dbReference type="ARBA" id="ARBA00023004"/>
    </source>
</evidence>
<evidence type="ECO:0000313" key="7">
    <source>
        <dbReference type="Proteomes" id="UP001058271"/>
    </source>
</evidence>
<dbReference type="EMBL" id="CP073721">
    <property type="protein sequence ID" value="UWZ39996.1"/>
    <property type="molecule type" value="Genomic_DNA"/>
</dbReference>
<dbReference type="Gene3D" id="3.40.50.150">
    <property type="entry name" value="Vaccinia Virus protein VP39"/>
    <property type="match status" value="1"/>
</dbReference>
<accession>A0ABY5ZCY2</accession>
<protein>
    <submittedName>
        <fullName evidence="6">rRNA methyltransferase</fullName>
    </submittedName>
</protein>
<evidence type="ECO:0000256" key="5">
    <source>
        <dbReference type="SAM" id="MobiDB-lite"/>
    </source>
</evidence>
<keyword evidence="1" id="KW-0479">Metal-binding</keyword>
<dbReference type="PANTHER" id="PTHR13184:SF5">
    <property type="entry name" value="METHYLTRANSFERASE-LIKE PROTEIN 17, MITOCHONDRIAL"/>
    <property type="match status" value="1"/>
</dbReference>
<feature type="region of interest" description="Disordered" evidence="5">
    <location>
        <begin position="309"/>
        <end position="333"/>
    </location>
</feature>
<evidence type="ECO:0000313" key="6">
    <source>
        <dbReference type="EMBL" id="UWZ39996.1"/>
    </source>
</evidence>
<sequence>MSSPCSSSAGGGAVVSDLRTALDAVLADVPPARLADAVRRLIADYRGGRPADEPLLRNMVDATAYAAYRMPATHAAVTAALRHLPPVGPRSLLDLGGGTGAAAWAVADVFGTVGTTILDQVPEALRLGRRIATGRLEADWRHWRLGDEVPDEADLVTVSYVLTELTEEDQRSLVGLAAGAARQALVVVEPGTPQGYRRILTVRDQLIAAGWTVAAPCPHQLACGMRGRDWCHFSARVNRSALHRRLKDAQLGHEDEKFAFVAATRAPGAAAGRIVRHPAFRKGLVTLQVCREDTTVGPVLVSKREGPRYKAARDAEWGDRWPPHSSGAEPDQC</sequence>
<keyword evidence="7" id="KW-1185">Reference proteome</keyword>
<organism evidence="6 7">
    <name type="scientific">Dactylosporangium roseum</name>
    <dbReference type="NCBI Taxonomy" id="47989"/>
    <lineage>
        <taxon>Bacteria</taxon>
        <taxon>Bacillati</taxon>
        <taxon>Actinomycetota</taxon>
        <taxon>Actinomycetes</taxon>
        <taxon>Micromonosporales</taxon>
        <taxon>Micromonosporaceae</taxon>
        <taxon>Dactylosporangium</taxon>
    </lineage>
</organism>
<dbReference type="SUPFAM" id="SSF53335">
    <property type="entry name" value="S-adenosyl-L-methionine-dependent methyltransferases"/>
    <property type="match status" value="1"/>
</dbReference>
<keyword evidence="3" id="KW-0408">Iron</keyword>
<keyword evidence="6" id="KW-0489">Methyltransferase</keyword>
<keyword evidence="2" id="KW-0809">Transit peptide</keyword>
<name>A0ABY5ZCY2_9ACTN</name>
<dbReference type="PANTHER" id="PTHR13184">
    <property type="entry name" value="37S RIBOSOMAL PROTEIN S22"/>
    <property type="match status" value="1"/>
</dbReference>
<evidence type="ECO:0000256" key="1">
    <source>
        <dbReference type="ARBA" id="ARBA00022723"/>
    </source>
</evidence>
<evidence type="ECO:0000256" key="4">
    <source>
        <dbReference type="ARBA" id="ARBA00023014"/>
    </source>
</evidence>
<dbReference type="GO" id="GO:0032259">
    <property type="term" value="P:methylation"/>
    <property type="evidence" value="ECO:0007669"/>
    <property type="project" value="UniProtKB-KW"/>
</dbReference>
<dbReference type="Proteomes" id="UP001058271">
    <property type="component" value="Chromosome"/>
</dbReference>
<keyword evidence="6" id="KW-0808">Transferase</keyword>
<gene>
    <name evidence="6" type="ORF">Drose_18385</name>
</gene>
<dbReference type="GO" id="GO:0008168">
    <property type="term" value="F:methyltransferase activity"/>
    <property type="evidence" value="ECO:0007669"/>
    <property type="project" value="UniProtKB-KW"/>
</dbReference>
<dbReference type="Pfam" id="PF09243">
    <property type="entry name" value="Rsm22"/>
    <property type="match status" value="1"/>
</dbReference>
<evidence type="ECO:0000256" key="2">
    <source>
        <dbReference type="ARBA" id="ARBA00022946"/>
    </source>
</evidence>
<dbReference type="InterPro" id="IPR015324">
    <property type="entry name" value="Ribosomal_Rsm22-like"/>
</dbReference>
<keyword evidence="4" id="KW-0411">Iron-sulfur</keyword>
<dbReference type="InterPro" id="IPR029063">
    <property type="entry name" value="SAM-dependent_MTases_sf"/>
</dbReference>
<reference evidence="6" key="1">
    <citation type="submission" date="2021-04" db="EMBL/GenBank/DDBJ databases">
        <title>Biosynthetic gene clusters of Dactylosporangioum roseum.</title>
        <authorList>
            <person name="Hartkoorn R.C."/>
            <person name="Beaudoing E."/>
            <person name="Hot D."/>
            <person name="Moureu S."/>
        </authorList>
    </citation>
    <scope>NUCLEOTIDE SEQUENCE</scope>
    <source>
        <strain evidence="6">NRRL B-16295</strain>
    </source>
</reference>
<proteinExistence type="predicted"/>